<dbReference type="InterPro" id="IPR036390">
    <property type="entry name" value="WH_DNA-bd_sf"/>
</dbReference>
<dbReference type="EMBL" id="LCAW01000003">
    <property type="protein sequence ID" value="KKR99726.1"/>
    <property type="molecule type" value="Genomic_DNA"/>
</dbReference>
<dbReference type="AlphaFoldDB" id="A0A0G0VJF0"/>
<feature type="domain" description="Transcription regulator TrmB N-terminal" evidence="1">
    <location>
        <begin position="10"/>
        <end position="72"/>
    </location>
</feature>
<proteinExistence type="predicted"/>
<dbReference type="Proteomes" id="UP000033930">
    <property type="component" value="Unassembled WGS sequence"/>
</dbReference>
<dbReference type="PANTHER" id="PTHR34293">
    <property type="entry name" value="HTH-TYPE TRANSCRIPTIONAL REGULATOR TRMBL2"/>
    <property type="match status" value="1"/>
</dbReference>
<dbReference type="PANTHER" id="PTHR34293:SF1">
    <property type="entry name" value="HTH-TYPE TRANSCRIPTIONAL REGULATOR TRMBL2"/>
    <property type="match status" value="1"/>
</dbReference>
<dbReference type="InterPro" id="IPR051797">
    <property type="entry name" value="TrmB-like"/>
</dbReference>
<dbReference type="Pfam" id="PF01978">
    <property type="entry name" value="TrmB"/>
    <property type="match status" value="1"/>
</dbReference>
<organism evidence="2 3">
    <name type="scientific">Candidatus Uhrbacteria bacterium GW2011_GWC1_41_20</name>
    <dbReference type="NCBI Taxonomy" id="1618983"/>
    <lineage>
        <taxon>Bacteria</taxon>
        <taxon>Candidatus Uhriibacteriota</taxon>
    </lineage>
</organism>
<dbReference type="InterPro" id="IPR002831">
    <property type="entry name" value="Tscrpt_reg_TrmB_N"/>
</dbReference>
<protein>
    <submittedName>
        <fullName evidence="2">Transcriptional regulator, TrmB</fullName>
    </submittedName>
</protein>
<evidence type="ECO:0000313" key="2">
    <source>
        <dbReference type="EMBL" id="KKR99726.1"/>
    </source>
</evidence>
<evidence type="ECO:0000313" key="3">
    <source>
        <dbReference type="Proteomes" id="UP000033930"/>
    </source>
</evidence>
<dbReference type="Gene3D" id="1.10.10.10">
    <property type="entry name" value="Winged helix-like DNA-binding domain superfamily/Winged helix DNA-binding domain"/>
    <property type="match status" value="1"/>
</dbReference>
<comment type="caution">
    <text evidence="2">The sequence shown here is derived from an EMBL/GenBank/DDBJ whole genome shotgun (WGS) entry which is preliminary data.</text>
</comment>
<gene>
    <name evidence="2" type="ORF">UU50_C0003G0031</name>
</gene>
<sequence length="257" mass="29364">MQDLIIDLVQLGFTHNEAVIYVTALEFGPTGANEIGVKANINRATTYSVLESLRKKGMITLVSSEDQRQYRAEAPGSILTLLELQQRELQKRQMRANEVITRLQVFYNQDSAKPKIRYFERVTGLRAMQTEYEMLDEDMIQIVGLDTLKKLYDPAKEQEHARELKRKDRKVKTIIATKQDVSHLDLLNNFEYVVIDPDLIDIKGEMTVCGDRLVLFSYTQGIIAVEIQSKTIADTARATLELAWNEAVRLAKIGQEE</sequence>
<dbReference type="InterPro" id="IPR036388">
    <property type="entry name" value="WH-like_DNA-bd_sf"/>
</dbReference>
<accession>A0A0G0VJF0</accession>
<evidence type="ECO:0000259" key="1">
    <source>
        <dbReference type="Pfam" id="PF01978"/>
    </source>
</evidence>
<name>A0A0G0VJF0_9BACT</name>
<reference evidence="2 3" key="1">
    <citation type="journal article" date="2015" name="Nature">
        <title>rRNA introns, odd ribosomes, and small enigmatic genomes across a large radiation of phyla.</title>
        <authorList>
            <person name="Brown C.T."/>
            <person name="Hug L.A."/>
            <person name="Thomas B.C."/>
            <person name="Sharon I."/>
            <person name="Castelle C.J."/>
            <person name="Singh A."/>
            <person name="Wilkins M.J."/>
            <person name="Williams K.H."/>
            <person name="Banfield J.F."/>
        </authorList>
    </citation>
    <scope>NUCLEOTIDE SEQUENCE [LARGE SCALE GENOMIC DNA]</scope>
</reference>
<dbReference type="SUPFAM" id="SSF46785">
    <property type="entry name" value="Winged helix' DNA-binding domain"/>
    <property type="match status" value="1"/>
</dbReference>